<protein>
    <recommendedName>
        <fullName evidence="7">Solute carrier family 40 member</fullName>
    </recommendedName>
</protein>
<dbReference type="GO" id="GO:0005381">
    <property type="term" value="F:iron ion transmembrane transporter activity"/>
    <property type="evidence" value="ECO:0007669"/>
    <property type="project" value="UniProtKB-UniRule"/>
</dbReference>
<feature type="transmembrane region" description="Helical" evidence="7">
    <location>
        <begin position="111"/>
        <end position="131"/>
    </location>
</feature>
<feature type="transmembrane region" description="Helical" evidence="7">
    <location>
        <begin position="306"/>
        <end position="326"/>
    </location>
</feature>
<evidence type="ECO:0000256" key="7">
    <source>
        <dbReference type="RuleBase" id="RU365065"/>
    </source>
</evidence>
<evidence type="ECO:0000256" key="1">
    <source>
        <dbReference type="ARBA" id="ARBA00004141"/>
    </source>
</evidence>
<accession>A0A060T7J0</accession>
<dbReference type="GO" id="GO:0016020">
    <property type="term" value="C:membrane"/>
    <property type="evidence" value="ECO:0007669"/>
    <property type="project" value="UniProtKB-SubCell"/>
</dbReference>
<keyword evidence="5 7" id="KW-1133">Transmembrane helix</keyword>
<reference evidence="8" key="2">
    <citation type="submission" date="2014-06" db="EMBL/GenBank/DDBJ databases">
        <title>The complete genome of Blastobotrys (Arxula) adeninivorans LS3 - a yeast of biotechnological interest.</title>
        <authorList>
            <person name="Kunze G."/>
            <person name="Gaillardin C."/>
            <person name="Czernicka M."/>
            <person name="Durrens P."/>
            <person name="Martin T."/>
            <person name="Boer E."/>
            <person name="Gabaldon T."/>
            <person name="Cruz J."/>
            <person name="Talla E."/>
            <person name="Marck C."/>
            <person name="Goffeau A."/>
            <person name="Barbe V."/>
            <person name="Baret P."/>
            <person name="Baronian K."/>
            <person name="Beier S."/>
            <person name="Bleykasten C."/>
            <person name="Bode R."/>
            <person name="Casaregola S."/>
            <person name="Despons L."/>
            <person name="Fairhead C."/>
            <person name="Giersberg M."/>
            <person name="Gierski P."/>
            <person name="Hahnel U."/>
            <person name="Hartmann A."/>
            <person name="Jankowska D."/>
            <person name="Jubin C."/>
            <person name="Jung P."/>
            <person name="Lafontaine I."/>
            <person name="Leh-Louis V."/>
            <person name="Lemaire M."/>
            <person name="Marcet-Houben M."/>
            <person name="Mascher M."/>
            <person name="Morel G."/>
            <person name="Richard G.-F."/>
            <person name="Riechen J."/>
            <person name="Sacerdot C."/>
            <person name="Sarkar A."/>
            <person name="Savel G."/>
            <person name="Schacherer J."/>
            <person name="Sherman D."/>
            <person name="Straub M.-L."/>
            <person name="Stein N."/>
            <person name="Thierry A."/>
            <person name="Trautwein-Schult A."/>
            <person name="Westhof E."/>
            <person name="Worch S."/>
            <person name="Dujon B."/>
            <person name="Souciet J.-L."/>
            <person name="Wincker P."/>
            <person name="Scholz U."/>
            <person name="Neuveglise N."/>
        </authorList>
    </citation>
    <scope>NUCLEOTIDE SEQUENCE</scope>
    <source>
        <strain evidence="8">LS3</strain>
    </source>
</reference>
<evidence type="ECO:0000256" key="3">
    <source>
        <dbReference type="ARBA" id="ARBA00022448"/>
    </source>
</evidence>
<feature type="transmembrane region" description="Helical" evidence="7">
    <location>
        <begin position="338"/>
        <end position="361"/>
    </location>
</feature>
<evidence type="ECO:0000313" key="8">
    <source>
        <dbReference type="EMBL" id="CDP36928.1"/>
    </source>
</evidence>
<keyword evidence="7" id="KW-0406">Ion transport</keyword>
<dbReference type="PhylomeDB" id="A0A060T7J0"/>
<evidence type="ECO:0000256" key="5">
    <source>
        <dbReference type="ARBA" id="ARBA00022989"/>
    </source>
</evidence>
<keyword evidence="4 7" id="KW-0812">Transmembrane</keyword>
<feature type="transmembrane region" description="Helical" evidence="7">
    <location>
        <begin position="206"/>
        <end position="229"/>
    </location>
</feature>
<proteinExistence type="inferred from homology"/>
<feature type="transmembrane region" description="Helical" evidence="7">
    <location>
        <begin position="273"/>
        <end position="300"/>
    </location>
</feature>
<feature type="transmembrane region" description="Helical" evidence="7">
    <location>
        <begin position="431"/>
        <end position="450"/>
    </location>
</feature>
<feature type="transmembrane region" description="Helical" evidence="7">
    <location>
        <begin position="138"/>
        <end position="161"/>
    </location>
</feature>
<dbReference type="InterPro" id="IPR009716">
    <property type="entry name" value="Ferroportin-1"/>
</dbReference>
<comment type="subcellular location">
    <subcellularLocation>
        <location evidence="1 7">Membrane</location>
        <topology evidence="1 7">Multi-pass membrane protein</topology>
    </subcellularLocation>
</comment>
<dbReference type="CDD" id="cd17480">
    <property type="entry name" value="MFS_SLC40A1_like"/>
    <property type="match status" value="1"/>
</dbReference>
<keyword evidence="3 7" id="KW-0813">Transport</keyword>
<comment type="similarity">
    <text evidence="2 7">Belongs to the ferroportin (FP) (TC 2.A.100) family. SLC40A subfamily.</text>
</comment>
<evidence type="ECO:0000256" key="2">
    <source>
        <dbReference type="ARBA" id="ARBA00006279"/>
    </source>
</evidence>
<dbReference type="PANTHER" id="PTHR11660">
    <property type="entry name" value="SOLUTE CARRIER FAMILY 40 MEMBER"/>
    <property type="match status" value="1"/>
</dbReference>
<evidence type="ECO:0000256" key="4">
    <source>
        <dbReference type="ARBA" id="ARBA00022692"/>
    </source>
</evidence>
<reference evidence="8" key="1">
    <citation type="submission" date="2014-02" db="EMBL/GenBank/DDBJ databases">
        <authorList>
            <person name="Genoscope - CEA"/>
        </authorList>
    </citation>
    <scope>NUCLEOTIDE SEQUENCE</scope>
    <source>
        <strain evidence="8">LS3</strain>
    </source>
</reference>
<dbReference type="Pfam" id="PF06963">
    <property type="entry name" value="FPN1"/>
    <property type="match status" value="1"/>
</dbReference>
<dbReference type="SUPFAM" id="SSF103473">
    <property type="entry name" value="MFS general substrate transporter"/>
    <property type="match status" value="1"/>
</dbReference>
<dbReference type="Gene3D" id="1.20.1250.20">
    <property type="entry name" value="MFS general substrate transporter like domains"/>
    <property type="match status" value="1"/>
</dbReference>
<dbReference type="AlphaFoldDB" id="A0A060T7J0"/>
<organism evidence="8">
    <name type="scientific">Blastobotrys adeninivorans</name>
    <name type="common">Yeast</name>
    <name type="synonym">Arxula adeninivorans</name>
    <dbReference type="NCBI Taxonomy" id="409370"/>
    <lineage>
        <taxon>Eukaryota</taxon>
        <taxon>Fungi</taxon>
        <taxon>Dikarya</taxon>
        <taxon>Ascomycota</taxon>
        <taxon>Saccharomycotina</taxon>
        <taxon>Dipodascomycetes</taxon>
        <taxon>Dipodascales</taxon>
        <taxon>Trichomonascaceae</taxon>
        <taxon>Blastobotrys</taxon>
    </lineage>
</organism>
<dbReference type="EMBL" id="HG937692">
    <property type="protein sequence ID" value="CDP36928.1"/>
    <property type="molecule type" value="Genomic_DNA"/>
</dbReference>
<sequence length="459" mass="51153">MKQDIHMSAMNDIDEEERMLRSPSTEDQESDVPTTISSIKRCLYTSHLLSTWNARMFEYGAVLFLAHIYDESFVALSLYALARSLASVLFSPRVGQYIDARERLVAARHSIVYQRSAVILSCLAFFGMIAFPSKTIRGGLLFILIGCACIERLCAVMNLLLVERDWVVVIASGDEHLLTQLNSQMRRIDLICKLVGPLAISFVDSFFSLTMSVLIVFLLNFGCVFIEYFTIAKVHSLVPALQKKSHIEQQEHGNRSGMRTPWSDVKFYMGHPIFLASFALSTLYFTVLSFGPQMVALLLFKGIDPAAIGTVRAGAVVMELSATWIAPRMMDAIGSKRAGSLFISYQCVCLIVALSLFLTVWGTGGTWILVGGVILSRMGLWGFDLCVQVEVQKGVEEENRSRFSAMESSLQSAFDLMSYVVTIIWSQPDQFHYPATISVGAVVTAAVTYFRYASKVQHH</sequence>
<comment type="function">
    <text evidence="7">May be involved in iron transport and iron homeostasis.</text>
</comment>
<keyword evidence="6 7" id="KW-0472">Membrane</keyword>
<gene>
    <name evidence="8" type="ORF">GNLVRS02_ARAD1B24178g</name>
</gene>
<dbReference type="InterPro" id="IPR036259">
    <property type="entry name" value="MFS_trans_sf"/>
</dbReference>
<name>A0A060T7J0_BLAAD</name>
<evidence type="ECO:0000256" key="6">
    <source>
        <dbReference type="ARBA" id="ARBA00023136"/>
    </source>
</evidence>
<dbReference type="PANTHER" id="PTHR11660:SF57">
    <property type="entry name" value="SOLUTE CARRIER FAMILY 40 MEMBER"/>
    <property type="match status" value="1"/>
</dbReference>
<comment type="caution">
    <text evidence="7">Lacks conserved residue(s) required for the propagation of feature annotation.</text>
</comment>